<sequence>MPNCKPVYEPPTPGAVIIPTYQTTFIGLEDFSIHFLDWGDKTITCQAKYIKKKWAKLRTRVAQEERQTGFFSIFYIATEDVESRLERVDVSHRLIHTAYSLLSRI</sequence>
<dbReference type="Proteomes" id="UP000002035">
    <property type="component" value="Unassembled WGS sequence"/>
</dbReference>
<dbReference type="VEuPathDB" id="FungiDB:MCYG_02165"/>
<dbReference type="GeneID" id="9223168"/>
<proteinExistence type="predicted"/>
<name>C5FJ16_ARTOC</name>
<evidence type="ECO:0000313" key="1">
    <source>
        <dbReference type="EMBL" id="EEQ29346.1"/>
    </source>
</evidence>
<dbReference type="RefSeq" id="XP_002849231.1">
    <property type="nucleotide sequence ID" value="XM_002849185.1"/>
</dbReference>
<dbReference type="HOGENOM" id="CLU_2235968_0_0_1"/>
<evidence type="ECO:0000313" key="2">
    <source>
        <dbReference type="Proteomes" id="UP000002035"/>
    </source>
</evidence>
<protein>
    <submittedName>
        <fullName evidence="1">Uncharacterized protein</fullName>
    </submittedName>
</protein>
<dbReference type="AlphaFoldDB" id="C5FJ16"/>
<keyword evidence="2" id="KW-1185">Reference proteome</keyword>
<dbReference type="EMBL" id="DS995702">
    <property type="protein sequence ID" value="EEQ29346.1"/>
    <property type="molecule type" value="Genomic_DNA"/>
</dbReference>
<reference evidence="2" key="1">
    <citation type="journal article" date="2012" name="MBio">
        <title>Comparative genome analysis of Trichophyton rubrum and related dermatophytes reveals candidate genes involved in infection.</title>
        <authorList>
            <person name="Martinez D.A."/>
            <person name="Oliver B.G."/>
            <person name="Graeser Y."/>
            <person name="Goldberg J.M."/>
            <person name="Li W."/>
            <person name="Martinez-Rossi N.M."/>
            <person name="Monod M."/>
            <person name="Shelest E."/>
            <person name="Barton R.C."/>
            <person name="Birch E."/>
            <person name="Brakhage A.A."/>
            <person name="Chen Z."/>
            <person name="Gurr S.J."/>
            <person name="Heiman D."/>
            <person name="Heitman J."/>
            <person name="Kosti I."/>
            <person name="Rossi A."/>
            <person name="Saif S."/>
            <person name="Samalova M."/>
            <person name="Saunders C.W."/>
            <person name="Shea T."/>
            <person name="Summerbell R.C."/>
            <person name="Xu J."/>
            <person name="Young S."/>
            <person name="Zeng Q."/>
            <person name="Birren B.W."/>
            <person name="Cuomo C.A."/>
            <person name="White T.C."/>
        </authorList>
    </citation>
    <scope>NUCLEOTIDE SEQUENCE [LARGE SCALE GENOMIC DNA]</scope>
    <source>
        <strain evidence="2">ATCC MYA-4605 / CBS 113480</strain>
    </source>
</reference>
<gene>
    <name evidence="1" type="ORF">MCYG_02165</name>
</gene>
<organism evidence="1 2">
    <name type="scientific">Arthroderma otae (strain ATCC MYA-4605 / CBS 113480)</name>
    <name type="common">Microsporum canis</name>
    <dbReference type="NCBI Taxonomy" id="554155"/>
    <lineage>
        <taxon>Eukaryota</taxon>
        <taxon>Fungi</taxon>
        <taxon>Dikarya</taxon>
        <taxon>Ascomycota</taxon>
        <taxon>Pezizomycotina</taxon>
        <taxon>Eurotiomycetes</taxon>
        <taxon>Eurotiomycetidae</taxon>
        <taxon>Onygenales</taxon>
        <taxon>Arthrodermataceae</taxon>
        <taxon>Microsporum</taxon>
    </lineage>
</organism>
<accession>C5FJ16</accession>